<dbReference type="AlphaFoldDB" id="F9ZY56"/>
<dbReference type="GO" id="GO:0016301">
    <property type="term" value="F:kinase activity"/>
    <property type="evidence" value="ECO:0007669"/>
    <property type="project" value="UniProtKB-KW"/>
</dbReference>
<dbReference type="Pfam" id="PF00288">
    <property type="entry name" value="GHMP_kinases_N"/>
    <property type="match status" value="1"/>
</dbReference>
<sequence>MRNRINSLRIFINSRLHITLLALHDDQYRCNGGLGFSTQAPQCELTFALADRAFISDSRRTPSTVEELERLQLIVQTEQRKLCFDHSLAISISGNLRPHAGFGSGTAITLACLEALHILNGSEISPTELVAASGRGGTSGVGIHSYFSGGYVFDLGRKVDDSVFSPSHLNGSKPAPLLLDQGQMPDWEFGICMPAAIAHKTQAEERDFFRRTCPLPADKVYETVYHSLFGLYAALREADRAAFCAALKAVQNCAWKLAERREYGEALMEIEQAIYASGAQAVGMSSLGPSLFFLADDVNSIVTAMRLSRQDCEWLVTRPDNRGREIVYG</sequence>
<dbReference type="InterPro" id="IPR006204">
    <property type="entry name" value="GHMP_kinase_N_dom"/>
</dbReference>
<dbReference type="SUPFAM" id="SSF54211">
    <property type="entry name" value="Ribosomal protein S5 domain 2-like"/>
    <property type="match status" value="1"/>
</dbReference>
<reference key="2">
    <citation type="submission" date="2011-05" db="EMBL/GenBank/DDBJ databases">
        <title>Complete genome sequence of the aerobic marine methanotroph Methylomonas methanica MC09.</title>
        <authorList>
            <person name="Boden R."/>
            <person name="Cunliffe M."/>
            <person name="Scanlan J."/>
            <person name="Moussard H."/>
            <person name="Kits K.D."/>
            <person name="Klotz M."/>
            <person name="Jetten M."/>
            <person name="Vuilleumier S."/>
            <person name="Han J."/>
            <person name="Peters L."/>
            <person name="Mikhailova N."/>
            <person name="Teshima H."/>
            <person name="Tapia R."/>
            <person name="Kyrpides N."/>
            <person name="Ivanova N."/>
            <person name="Pagani I."/>
            <person name="Cheng J.-F."/>
            <person name="Goodwin L."/>
            <person name="Han C."/>
            <person name="Hauser L."/>
            <person name="Land M."/>
            <person name="Lapidus A."/>
            <person name="Lucas S."/>
            <person name="Pitluck S."/>
            <person name="Woyke T."/>
            <person name="Stein L.Y."/>
            <person name="Murrell C."/>
        </authorList>
    </citation>
    <scope>NUCLEOTIDE SEQUENCE</scope>
    <source>
        <strain>MC09</strain>
    </source>
</reference>
<dbReference type="PANTHER" id="PTHR20861">
    <property type="entry name" value="HOMOSERINE/4-DIPHOSPHOCYTIDYL-2-C-METHYL-D-ERYTHRITOL KINASE"/>
    <property type="match status" value="1"/>
</dbReference>
<keyword evidence="2" id="KW-0418">Kinase</keyword>
<evidence type="ECO:0000259" key="3">
    <source>
        <dbReference type="Pfam" id="PF00288"/>
    </source>
</evidence>
<reference evidence="5" key="3">
    <citation type="submission" date="2011-05" db="EMBL/GenBank/DDBJ databases">
        <title>Complete sequence of Methylomonas methanica MC09.</title>
        <authorList>
            <consortium name="US DOE Joint Genome Institute"/>
            <person name="Lucas S."/>
            <person name="Han J."/>
            <person name="Lapidus A."/>
            <person name="Cheng J.-F."/>
            <person name="Goodwin L."/>
            <person name="Pitluck S."/>
            <person name="Peters L."/>
            <person name="Mikhailova N."/>
            <person name="Teshima H."/>
            <person name="Han C."/>
            <person name="Tapia R."/>
            <person name="Land M."/>
            <person name="Hauser L."/>
            <person name="Kyrpides N."/>
            <person name="Ivanova N."/>
            <person name="Pagani I."/>
            <person name="Stein L."/>
            <person name="Woyke T."/>
        </authorList>
    </citation>
    <scope>NUCLEOTIDE SEQUENCE [LARGE SCALE GENOMIC DNA]</scope>
    <source>
        <strain evidence="5">MC09</strain>
    </source>
</reference>
<accession>F9ZY56</accession>
<dbReference type="PANTHER" id="PTHR20861:SF6">
    <property type="entry name" value="BETA-RIBOFURANOSYLPHENOL 5'-PHOSPHATE SYNTHASE"/>
    <property type="match status" value="1"/>
</dbReference>
<dbReference type="InterPro" id="IPR020568">
    <property type="entry name" value="Ribosomal_Su5_D2-typ_SF"/>
</dbReference>
<evidence type="ECO:0000313" key="4">
    <source>
        <dbReference type="EMBL" id="AEF99786.1"/>
    </source>
</evidence>
<evidence type="ECO:0000313" key="5">
    <source>
        <dbReference type="Proteomes" id="UP000008888"/>
    </source>
</evidence>
<dbReference type="Gene3D" id="3.30.230.10">
    <property type="match status" value="1"/>
</dbReference>
<dbReference type="KEGG" id="mmt:Metme_1363"/>
<dbReference type="Proteomes" id="UP000008888">
    <property type="component" value="Chromosome"/>
</dbReference>
<evidence type="ECO:0000256" key="2">
    <source>
        <dbReference type="ARBA" id="ARBA00022777"/>
    </source>
</evidence>
<dbReference type="eggNOG" id="COG1907">
    <property type="taxonomic scope" value="Bacteria"/>
</dbReference>
<feature type="domain" description="GHMP kinase N-terminal" evidence="3">
    <location>
        <begin position="83"/>
        <end position="137"/>
    </location>
</feature>
<protein>
    <submittedName>
        <fullName evidence="4">Beta-ribofuranosylaminobenzene 5'-phosphate synthase family</fullName>
    </submittedName>
</protein>
<dbReference type="GO" id="GO:0005524">
    <property type="term" value="F:ATP binding"/>
    <property type="evidence" value="ECO:0007669"/>
    <property type="project" value="InterPro"/>
</dbReference>
<keyword evidence="5" id="KW-1185">Reference proteome</keyword>
<keyword evidence="1" id="KW-0808">Transferase</keyword>
<dbReference type="InterPro" id="IPR004422">
    <property type="entry name" value="RFAP_synthase"/>
</dbReference>
<dbReference type="InterPro" id="IPR014721">
    <property type="entry name" value="Ribsml_uS5_D2-typ_fold_subgr"/>
</dbReference>
<dbReference type="HOGENOM" id="CLU_061764_0_0_6"/>
<organism evidence="4 5">
    <name type="scientific">Methylomonas methanica (strain DSM 25384 / MC09)</name>
    <dbReference type="NCBI Taxonomy" id="857087"/>
    <lineage>
        <taxon>Bacteria</taxon>
        <taxon>Pseudomonadati</taxon>
        <taxon>Pseudomonadota</taxon>
        <taxon>Gammaproteobacteria</taxon>
        <taxon>Methylococcales</taxon>
        <taxon>Methylococcaceae</taxon>
        <taxon>Methylomonas</taxon>
    </lineage>
</organism>
<dbReference type="EMBL" id="CP002738">
    <property type="protein sequence ID" value="AEF99786.1"/>
    <property type="molecule type" value="Genomic_DNA"/>
</dbReference>
<gene>
    <name evidence="4" type="ordered locus">Metme_1363</name>
</gene>
<reference evidence="4 5" key="1">
    <citation type="journal article" date="2011" name="J. Bacteriol.">
        <title>Complete Genome Sequence of the Aerobic Marine Methanotroph Methylomonas methanica MC09.</title>
        <authorList>
            <person name="Boden R."/>
            <person name="Cunliffe M."/>
            <person name="Scanlan J."/>
            <person name="Moussard H."/>
            <person name="Kits K.D."/>
            <person name="Klotz M.G."/>
            <person name="Jetten M.S."/>
            <person name="Vuilleumier S."/>
            <person name="Han J."/>
            <person name="Peters L."/>
            <person name="Mikhailova N."/>
            <person name="Teshima H."/>
            <person name="Tapia R."/>
            <person name="Kyrpides N."/>
            <person name="Ivanova N."/>
            <person name="Pagani I."/>
            <person name="Cheng J.F."/>
            <person name="Goodwin L."/>
            <person name="Han C."/>
            <person name="Hauser L."/>
            <person name="Land M.L."/>
            <person name="Lapidus A."/>
            <person name="Lucas S."/>
            <person name="Pitluck S."/>
            <person name="Woyke T."/>
            <person name="Stein L."/>
            <person name="Murrell J.C."/>
        </authorList>
    </citation>
    <scope>NUCLEOTIDE SEQUENCE [LARGE SCALE GENOMIC DNA]</scope>
    <source>
        <strain evidence="4 5">MC09</strain>
    </source>
</reference>
<dbReference type="NCBIfam" id="TIGR00144">
    <property type="entry name" value="beta_RFAP_syn"/>
    <property type="match status" value="1"/>
</dbReference>
<evidence type="ECO:0000256" key="1">
    <source>
        <dbReference type="ARBA" id="ARBA00022679"/>
    </source>
</evidence>
<proteinExistence type="predicted"/>
<dbReference type="STRING" id="857087.Metme_1363"/>
<name>F9ZY56_METMM</name>
<dbReference type="PIRSF" id="PIRSF004884">
    <property type="entry name" value="Sugar_kin_arch"/>
    <property type="match status" value="1"/>
</dbReference>